<keyword evidence="9" id="KW-0067">ATP-binding</keyword>
<comment type="catalytic activity">
    <reaction evidence="7 9">
        <text>cytidine + ATP = CMP + ADP + H(+)</text>
        <dbReference type="Rhea" id="RHEA:24674"/>
        <dbReference type="ChEBI" id="CHEBI:15378"/>
        <dbReference type="ChEBI" id="CHEBI:17562"/>
        <dbReference type="ChEBI" id="CHEBI:30616"/>
        <dbReference type="ChEBI" id="CHEBI:60377"/>
        <dbReference type="ChEBI" id="CHEBI:456216"/>
        <dbReference type="EC" id="2.7.1.48"/>
    </reaction>
</comment>
<comment type="similarity">
    <text evidence="3 9">Belongs to the uridine kinase family.</text>
</comment>
<reference evidence="13" key="1">
    <citation type="submission" date="2017-02" db="UniProtKB">
        <authorList>
            <consortium name="WormBaseParasite"/>
        </authorList>
    </citation>
    <scope>IDENTIFICATION</scope>
</reference>
<organism evidence="13">
    <name type="scientific">Enterobius vermicularis</name>
    <name type="common">Human pinworm</name>
    <dbReference type="NCBI Taxonomy" id="51028"/>
    <lineage>
        <taxon>Eukaryota</taxon>
        <taxon>Metazoa</taxon>
        <taxon>Ecdysozoa</taxon>
        <taxon>Nematoda</taxon>
        <taxon>Chromadorea</taxon>
        <taxon>Rhabditida</taxon>
        <taxon>Spirurina</taxon>
        <taxon>Oxyuridomorpha</taxon>
        <taxon>Oxyuroidea</taxon>
        <taxon>Oxyuridae</taxon>
        <taxon>Enterobius</taxon>
    </lineage>
</organism>
<evidence type="ECO:0000256" key="9">
    <source>
        <dbReference type="RuleBase" id="RU003825"/>
    </source>
</evidence>
<reference evidence="11 12" key="2">
    <citation type="submission" date="2018-10" db="EMBL/GenBank/DDBJ databases">
        <authorList>
            <consortium name="Pathogen Informatics"/>
        </authorList>
    </citation>
    <scope>NUCLEOTIDE SEQUENCE [LARGE SCALE GENOMIC DNA]</scope>
</reference>
<evidence type="ECO:0000313" key="12">
    <source>
        <dbReference type="Proteomes" id="UP000274131"/>
    </source>
</evidence>
<keyword evidence="12" id="KW-1185">Reference proteome</keyword>
<dbReference type="InterPro" id="IPR027417">
    <property type="entry name" value="P-loop_NTPase"/>
</dbReference>
<gene>
    <name evidence="11" type="ORF">EVEC_LOCUS2176</name>
</gene>
<dbReference type="UniPathway" id="UPA00574">
    <property type="reaction ID" value="UER00637"/>
</dbReference>
<keyword evidence="6 9" id="KW-0418">Kinase</keyword>
<dbReference type="InterPro" id="IPR000764">
    <property type="entry name" value="Uridine_kinase-like"/>
</dbReference>
<evidence type="ECO:0000259" key="10">
    <source>
        <dbReference type="Pfam" id="PF00485"/>
    </source>
</evidence>
<evidence type="ECO:0000256" key="2">
    <source>
        <dbReference type="ARBA" id="ARBA00004784"/>
    </source>
</evidence>
<accession>A0A0N4UY29</accession>
<dbReference type="PANTHER" id="PTHR10285">
    <property type="entry name" value="URIDINE KINASE"/>
    <property type="match status" value="1"/>
</dbReference>
<comment type="pathway">
    <text evidence="2 9">Pyrimidine metabolism; CTP biosynthesis via salvage pathway; CTP from cytidine: step 1/3.</text>
</comment>
<evidence type="ECO:0000256" key="3">
    <source>
        <dbReference type="ARBA" id="ARBA00005408"/>
    </source>
</evidence>
<dbReference type="CDD" id="cd02023">
    <property type="entry name" value="UMPK"/>
    <property type="match status" value="1"/>
</dbReference>
<comment type="pathway">
    <text evidence="1 9">Pyrimidine metabolism; UMP biosynthesis via salvage pathway; UMP from uridine: step 1/1.</text>
</comment>
<evidence type="ECO:0000256" key="6">
    <source>
        <dbReference type="ARBA" id="ARBA00022777"/>
    </source>
</evidence>
<dbReference type="NCBIfam" id="NF004018">
    <property type="entry name" value="PRK05480.1"/>
    <property type="match status" value="1"/>
</dbReference>
<dbReference type="GO" id="GO:0044211">
    <property type="term" value="P:CTP salvage"/>
    <property type="evidence" value="ECO:0007669"/>
    <property type="project" value="UniProtKB-UniPathway"/>
</dbReference>
<dbReference type="PRINTS" id="PR00988">
    <property type="entry name" value="URIDINKINASE"/>
</dbReference>
<keyword evidence="5 9" id="KW-0547">Nucleotide-binding</keyword>
<dbReference type="EMBL" id="UXUI01007333">
    <property type="protein sequence ID" value="VDD87033.1"/>
    <property type="molecule type" value="Genomic_DNA"/>
</dbReference>
<keyword evidence="4 9" id="KW-0808">Transferase</keyword>
<dbReference type="GO" id="GO:0005524">
    <property type="term" value="F:ATP binding"/>
    <property type="evidence" value="ECO:0007669"/>
    <property type="project" value="UniProtKB-KW"/>
</dbReference>
<dbReference type="AlphaFoldDB" id="A0A0N4UY29"/>
<dbReference type="EC" id="2.7.1.48" evidence="9"/>
<dbReference type="WBParaSite" id="EVEC_0000246801-mRNA-1">
    <property type="protein sequence ID" value="EVEC_0000246801-mRNA-1"/>
    <property type="gene ID" value="EVEC_0000246801"/>
</dbReference>
<dbReference type="Gene3D" id="3.40.50.300">
    <property type="entry name" value="P-loop containing nucleotide triphosphate hydrolases"/>
    <property type="match status" value="1"/>
</dbReference>
<dbReference type="UniPathway" id="UPA00579">
    <property type="reaction ID" value="UER00640"/>
</dbReference>
<dbReference type="FunFam" id="3.40.50.300:FF:000339">
    <property type="entry name" value="Uridine kinase"/>
    <property type="match status" value="1"/>
</dbReference>
<evidence type="ECO:0000256" key="5">
    <source>
        <dbReference type="ARBA" id="ARBA00022741"/>
    </source>
</evidence>
<dbReference type="OrthoDB" id="10257085at2759"/>
<evidence type="ECO:0000256" key="7">
    <source>
        <dbReference type="ARBA" id="ARBA00047436"/>
    </source>
</evidence>
<dbReference type="GO" id="GO:0044206">
    <property type="term" value="P:UMP salvage"/>
    <property type="evidence" value="ECO:0007669"/>
    <property type="project" value="UniProtKB-UniPathway"/>
</dbReference>
<feature type="domain" description="Phosphoribulokinase/uridine kinase" evidence="10">
    <location>
        <begin position="12"/>
        <end position="202"/>
    </location>
</feature>
<dbReference type="NCBIfam" id="TIGR00235">
    <property type="entry name" value="udk"/>
    <property type="match status" value="1"/>
</dbReference>
<dbReference type="Proteomes" id="UP000274131">
    <property type="component" value="Unassembled WGS sequence"/>
</dbReference>
<evidence type="ECO:0000256" key="1">
    <source>
        <dbReference type="ARBA" id="ARBA00004690"/>
    </source>
</evidence>
<dbReference type="STRING" id="51028.A0A0N4UY29"/>
<comment type="catalytic activity">
    <reaction evidence="8 9">
        <text>uridine + ATP = UMP + ADP + H(+)</text>
        <dbReference type="Rhea" id="RHEA:16825"/>
        <dbReference type="ChEBI" id="CHEBI:15378"/>
        <dbReference type="ChEBI" id="CHEBI:16704"/>
        <dbReference type="ChEBI" id="CHEBI:30616"/>
        <dbReference type="ChEBI" id="CHEBI:57865"/>
        <dbReference type="ChEBI" id="CHEBI:456216"/>
        <dbReference type="EC" id="2.7.1.48"/>
    </reaction>
</comment>
<dbReference type="Pfam" id="PF00485">
    <property type="entry name" value="PRK"/>
    <property type="match status" value="1"/>
</dbReference>
<evidence type="ECO:0000256" key="8">
    <source>
        <dbReference type="ARBA" id="ARBA00048909"/>
    </source>
</evidence>
<name>A0A0N4UY29_ENTVE</name>
<protein>
    <recommendedName>
        <fullName evidence="9">Uridine kinase</fullName>
        <ecNumber evidence="9">2.7.1.48</ecNumber>
    </recommendedName>
</protein>
<dbReference type="InterPro" id="IPR006083">
    <property type="entry name" value="PRK/URK"/>
</dbReference>
<dbReference type="GO" id="GO:0004849">
    <property type="term" value="F:uridine kinase activity"/>
    <property type="evidence" value="ECO:0007669"/>
    <property type="project" value="UniProtKB-EC"/>
</dbReference>
<sequence>MVASASIKTPFIIGVAGGTASGKSSVCARIMEKLGMAHKHRVITLSQDSFYRDLSEEESKKASRGEFNFDHPEAFEHNRMLDTLESLRSGHSVSIPRYDYCTNARLDEHFTVEPADVIIVEGILIFYDHKLRDLFDMKIFVDADSDDRLARRVQRDTKYRGRTLQQVLNQYLNLVKPAFEEFCLPTKKYADLIIPGGADNEVAIDLILHHIHEILRSPRSSSHSSLDLEENLDGFSSYSRPH</sequence>
<evidence type="ECO:0000313" key="13">
    <source>
        <dbReference type="WBParaSite" id="EVEC_0000246801-mRNA-1"/>
    </source>
</evidence>
<evidence type="ECO:0000256" key="4">
    <source>
        <dbReference type="ARBA" id="ARBA00022679"/>
    </source>
</evidence>
<proteinExistence type="inferred from homology"/>
<dbReference type="SUPFAM" id="SSF52540">
    <property type="entry name" value="P-loop containing nucleoside triphosphate hydrolases"/>
    <property type="match status" value="1"/>
</dbReference>
<evidence type="ECO:0000313" key="11">
    <source>
        <dbReference type="EMBL" id="VDD87033.1"/>
    </source>
</evidence>